<dbReference type="PANTHER" id="PTHR13524:SF2">
    <property type="entry name" value="MYOTUBULARIN-RELATED PROTEIN 14"/>
    <property type="match status" value="1"/>
</dbReference>
<name>A0ABM1HSY6_POLDO</name>
<evidence type="ECO:0000259" key="4">
    <source>
        <dbReference type="PROSITE" id="PS50056"/>
    </source>
</evidence>
<dbReference type="PANTHER" id="PTHR13524">
    <property type="entry name" value="MYOTUBULARIN-RELATED"/>
    <property type="match status" value="1"/>
</dbReference>
<dbReference type="Proteomes" id="UP000694924">
    <property type="component" value="Unplaced"/>
</dbReference>
<dbReference type="PROSITE" id="PS00383">
    <property type="entry name" value="TYR_PHOSPHATASE_1"/>
    <property type="match status" value="1"/>
</dbReference>
<evidence type="ECO:0000313" key="6">
    <source>
        <dbReference type="RefSeq" id="XP_015171073.1"/>
    </source>
</evidence>
<dbReference type="Pfam" id="PF06602">
    <property type="entry name" value="Myotub-related"/>
    <property type="match status" value="1"/>
</dbReference>
<feature type="compositionally biased region" description="Low complexity" evidence="3">
    <location>
        <begin position="76"/>
        <end position="96"/>
    </location>
</feature>
<organism evidence="5 6">
    <name type="scientific">Polistes dominula</name>
    <name type="common">European paper wasp</name>
    <name type="synonym">Vespa dominula</name>
    <dbReference type="NCBI Taxonomy" id="743375"/>
    <lineage>
        <taxon>Eukaryota</taxon>
        <taxon>Metazoa</taxon>
        <taxon>Ecdysozoa</taxon>
        <taxon>Arthropoda</taxon>
        <taxon>Hexapoda</taxon>
        <taxon>Insecta</taxon>
        <taxon>Pterygota</taxon>
        <taxon>Neoptera</taxon>
        <taxon>Endopterygota</taxon>
        <taxon>Hymenoptera</taxon>
        <taxon>Apocrita</taxon>
        <taxon>Aculeata</taxon>
        <taxon>Vespoidea</taxon>
        <taxon>Vespidae</taxon>
        <taxon>Polistinae</taxon>
        <taxon>Polistini</taxon>
        <taxon>Polistes</taxon>
    </lineage>
</organism>
<accession>A0ABM1HSY6</accession>
<sequence length="617" mass="70000">MTEITTKDLQELVVYFSKNIYQTKDESETNQIIMQRCLLLSSLDYTLSVINNHLGELCGHYPSQLILLQNKKSKNPDTNDTSSTSLPSTSLPSKNTETMCESMYDPNKLREIIKNARYARCRTRFPLPVILYNGRHICRSATLASGPEICGRLGINYFFPSNGSVSSPVDEQLDEASGIQPKNNDWQLFDRVRNQDIKLLKTLNVGTIIDFMVENKKVKYGLNVSSSEKIDKEKRYSGFAIISLPYPGCEFFKQFRENNYCAKGLIFDWAQSYVDAQICIPEDTISSQLQLKWDHYQFWDLIKLTKNYLKLILRYLNESNSGLLVHCISGWDRTPLFISLLRISLWADGAIHTSLDVNQILYYTIAYDWLLFGHNLQDRINKGEEIFFFCFYFLKYITDEDFSINQYDNTKNISTDSEPQLENFIYDTESVSSNLSLSSGSSKDSQDNPPTLFYSESSNQDDNFTGNFAQLTIQNSPSKEAQGYRSSFPPKRTSPVAVPMGCRRQRNESTSSGGSWQMISGTGSLRGSTTANASTTDGSNSSGSISKGLFENFVNQGHGSSKAILEDDEFVSQVQSRKYKLQCLRSTFYDAYKPCGFRMRENSEPRGLGKMISDLTA</sequence>
<dbReference type="InterPro" id="IPR039803">
    <property type="entry name" value="MTMR14_PH-GRAM"/>
</dbReference>
<feature type="region of interest" description="Disordered" evidence="3">
    <location>
        <begin position="436"/>
        <end position="457"/>
    </location>
</feature>
<comment type="similarity">
    <text evidence="2">Belongs to the protein-tyrosine phosphatase family. Non-receptor class myotubularin subfamily.</text>
</comment>
<dbReference type="InterPro" id="IPR016130">
    <property type="entry name" value="Tyr_Pase_AS"/>
</dbReference>
<dbReference type="Gene3D" id="3.90.190.10">
    <property type="entry name" value="Protein tyrosine phosphatase superfamily"/>
    <property type="match status" value="1"/>
</dbReference>
<feature type="compositionally biased region" description="Polar residues" evidence="3">
    <location>
        <begin position="508"/>
        <end position="543"/>
    </location>
</feature>
<dbReference type="PROSITE" id="PS50056">
    <property type="entry name" value="TYR_PHOSPHATASE_2"/>
    <property type="match status" value="1"/>
</dbReference>
<dbReference type="CDD" id="cd13213">
    <property type="entry name" value="PH-GRAM_MTMR14"/>
    <property type="match status" value="1"/>
</dbReference>
<feature type="region of interest" description="Disordered" evidence="3">
    <location>
        <begin position="475"/>
        <end position="543"/>
    </location>
</feature>
<keyword evidence="5" id="KW-1185">Reference proteome</keyword>
<dbReference type="InterPro" id="IPR010569">
    <property type="entry name" value="Myotubularin-like_Pase_dom"/>
</dbReference>
<feature type="domain" description="Tyrosine specific protein phosphatases" evidence="4">
    <location>
        <begin position="306"/>
        <end position="361"/>
    </location>
</feature>
<reference evidence="6" key="1">
    <citation type="submission" date="2025-08" db="UniProtKB">
        <authorList>
            <consortium name="RefSeq"/>
        </authorList>
    </citation>
    <scope>IDENTIFICATION</scope>
    <source>
        <tissue evidence="6">Whole body</tissue>
    </source>
</reference>
<gene>
    <name evidence="6" type="primary">LOC107063657</name>
</gene>
<dbReference type="GeneID" id="107063657"/>
<dbReference type="InterPro" id="IPR029021">
    <property type="entry name" value="Prot-tyrosine_phosphatase-like"/>
</dbReference>
<evidence type="ECO:0000313" key="5">
    <source>
        <dbReference type="Proteomes" id="UP000694924"/>
    </source>
</evidence>
<evidence type="ECO:0000256" key="3">
    <source>
        <dbReference type="SAM" id="MobiDB-lite"/>
    </source>
</evidence>
<evidence type="ECO:0000256" key="2">
    <source>
        <dbReference type="ARBA" id="ARBA00007471"/>
    </source>
</evidence>
<proteinExistence type="inferred from homology"/>
<dbReference type="InterPro" id="IPR000387">
    <property type="entry name" value="Tyr_Pase_dom"/>
</dbReference>
<dbReference type="RefSeq" id="XP_015171073.1">
    <property type="nucleotide sequence ID" value="XM_015315587.1"/>
</dbReference>
<comment type="subcellular location">
    <subcellularLocation>
        <location evidence="1">Endomembrane system</location>
        <topology evidence="1">Peripheral membrane protein</topology>
    </subcellularLocation>
</comment>
<dbReference type="SUPFAM" id="SSF52799">
    <property type="entry name" value="(Phosphotyrosine protein) phosphatases II"/>
    <property type="match status" value="1"/>
</dbReference>
<feature type="region of interest" description="Disordered" evidence="3">
    <location>
        <begin position="72"/>
        <end position="98"/>
    </location>
</feature>
<protein>
    <submittedName>
        <fullName evidence="6">Myotubularin-related protein 14</fullName>
    </submittedName>
</protein>
<evidence type="ECO:0000256" key="1">
    <source>
        <dbReference type="ARBA" id="ARBA00004184"/>
    </source>
</evidence>
<dbReference type="InterPro" id="IPR039802">
    <property type="entry name" value="MTMR14"/>
</dbReference>